<evidence type="ECO:0000313" key="2">
    <source>
        <dbReference type="EMBL" id="TKR30770.1"/>
    </source>
</evidence>
<protein>
    <recommendedName>
        <fullName evidence="4">TonB C-terminal domain-containing protein</fullName>
    </recommendedName>
</protein>
<reference evidence="2 3" key="1">
    <citation type="submission" date="2019-04" db="EMBL/GenBank/DDBJ databases">
        <title>Reference strain of H23.</title>
        <authorList>
            <person name="Luo X."/>
        </authorList>
    </citation>
    <scope>NUCLEOTIDE SEQUENCE [LARGE SCALE GENOMIC DNA]</scope>
    <source>
        <strain evidence="2 3">H23</strain>
    </source>
</reference>
<feature type="region of interest" description="Disordered" evidence="1">
    <location>
        <begin position="179"/>
        <end position="211"/>
    </location>
</feature>
<feature type="compositionally biased region" description="Low complexity" evidence="1">
    <location>
        <begin position="184"/>
        <end position="201"/>
    </location>
</feature>
<dbReference type="Proteomes" id="UP000308707">
    <property type="component" value="Unassembled WGS sequence"/>
</dbReference>
<proteinExistence type="predicted"/>
<evidence type="ECO:0000256" key="1">
    <source>
        <dbReference type="SAM" id="MobiDB-lite"/>
    </source>
</evidence>
<feature type="compositionally biased region" description="Pro residues" evidence="1">
    <location>
        <begin position="202"/>
        <end position="211"/>
    </location>
</feature>
<dbReference type="RefSeq" id="WP_137267201.1">
    <property type="nucleotide sequence ID" value="NZ_SZUA01000002.1"/>
</dbReference>
<sequence length="211" mass="22840">MADRKRWVLAAAIGLLALGDACAERVRVVDEGGLRGAWSLREGAALEAPAYPAEFAARGDNVCLAIGYAVRPDGTTSDFSLLKAWNSASDDDEPEPGYWDAFAQAGAAAVSKWKFQPKQVRPDAATYTVATLHFMGRQAVDVAGLTSHCKISDLAGFIQRQKADRFFAGLDKHEMERLQRLQDRQQQAAAAAAALRRVQQQNPPPPPPPTP</sequence>
<gene>
    <name evidence="2" type="ORF">FCE95_11770</name>
</gene>
<comment type="caution">
    <text evidence="2">The sequence shown here is derived from an EMBL/GenBank/DDBJ whole genome shotgun (WGS) entry which is preliminary data.</text>
</comment>
<dbReference type="EMBL" id="SZUA01000002">
    <property type="protein sequence ID" value="TKR30770.1"/>
    <property type="molecule type" value="Genomic_DNA"/>
</dbReference>
<dbReference type="Gene3D" id="3.30.1150.10">
    <property type="match status" value="1"/>
</dbReference>
<name>A0A4U5JM79_9GAMM</name>
<keyword evidence="3" id="KW-1185">Reference proteome</keyword>
<accession>A0A4U5JM79</accession>
<evidence type="ECO:0008006" key="4">
    <source>
        <dbReference type="Google" id="ProtNLM"/>
    </source>
</evidence>
<dbReference type="AlphaFoldDB" id="A0A4U5JM79"/>
<dbReference type="OrthoDB" id="5976887at2"/>
<organism evidence="2 3">
    <name type="scientific">Luteimonas gilva</name>
    <dbReference type="NCBI Taxonomy" id="2572684"/>
    <lineage>
        <taxon>Bacteria</taxon>
        <taxon>Pseudomonadati</taxon>
        <taxon>Pseudomonadota</taxon>
        <taxon>Gammaproteobacteria</taxon>
        <taxon>Lysobacterales</taxon>
        <taxon>Lysobacteraceae</taxon>
        <taxon>Luteimonas</taxon>
    </lineage>
</organism>
<evidence type="ECO:0000313" key="3">
    <source>
        <dbReference type="Proteomes" id="UP000308707"/>
    </source>
</evidence>